<keyword evidence="11 13" id="KW-0012">Acyltransferase</keyword>
<feature type="transmembrane region" description="Helical" evidence="14">
    <location>
        <begin position="31"/>
        <end position="47"/>
    </location>
</feature>
<evidence type="ECO:0000256" key="3">
    <source>
        <dbReference type="ARBA" id="ARBA00010323"/>
    </source>
</evidence>
<dbReference type="EMBL" id="JABBFV010000028">
    <property type="protein sequence ID" value="NML12865.1"/>
    <property type="molecule type" value="Genomic_DNA"/>
</dbReference>
<evidence type="ECO:0000313" key="15">
    <source>
        <dbReference type="EMBL" id="NML12865.1"/>
    </source>
</evidence>
<feature type="transmembrane region" description="Helical" evidence="14">
    <location>
        <begin position="117"/>
        <end position="135"/>
    </location>
</feature>
<feature type="transmembrane region" description="Helical" evidence="14">
    <location>
        <begin position="79"/>
        <end position="97"/>
    </location>
</feature>
<evidence type="ECO:0000256" key="5">
    <source>
        <dbReference type="ARBA" id="ARBA00022475"/>
    </source>
</evidence>
<keyword evidence="16" id="KW-1185">Reference proteome</keyword>
<feature type="transmembrane region" description="Helical" evidence="14">
    <location>
        <begin position="188"/>
        <end position="213"/>
    </location>
</feature>
<accession>A0A7X9ZU46</accession>
<reference evidence="15 16" key="1">
    <citation type="submission" date="2020-04" db="EMBL/GenBank/DDBJ databases">
        <title>Sphingobium sp. AR-3-1 isolated from Arctic soil.</title>
        <authorList>
            <person name="Dahal R.H."/>
            <person name="Chaudhary D.K."/>
        </authorList>
    </citation>
    <scope>NUCLEOTIDE SEQUENCE [LARGE SCALE GENOMIC DNA]</scope>
    <source>
        <strain evidence="15 16">AR-3-1</strain>
    </source>
</reference>
<gene>
    <name evidence="15" type="ORF">HHL08_22485</name>
</gene>
<feature type="transmembrane region" description="Helical" evidence="14">
    <location>
        <begin position="344"/>
        <end position="364"/>
    </location>
</feature>
<dbReference type="PANTHER" id="PTHR13285">
    <property type="entry name" value="ACYLTRANSFERASE"/>
    <property type="match status" value="1"/>
</dbReference>
<evidence type="ECO:0000256" key="8">
    <source>
        <dbReference type="ARBA" id="ARBA00022841"/>
    </source>
</evidence>
<evidence type="ECO:0000256" key="2">
    <source>
        <dbReference type="ARBA" id="ARBA00005182"/>
    </source>
</evidence>
<dbReference type="InterPro" id="IPR004299">
    <property type="entry name" value="MBOAT_fam"/>
</dbReference>
<dbReference type="InterPro" id="IPR028362">
    <property type="entry name" value="AlgI"/>
</dbReference>
<evidence type="ECO:0000313" key="16">
    <source>
        <dbReference type="Proteomes" id="UP000519023"/>
    </source>
</evidence>
<evidence type="ECO:0000256" key="12">
    <source>
        <dbReference type="ARBA" id="ARBA00031030"/>
    </source>
</evidence>
<evidence type="ECO:0000256" key="13">
    <source>
        <dbReference type="PIRNR" id="PIRNR016636"/>
    </source>
</evidence>
<dbReference type="RefSeq" id="WP_169575195.1">
    <property type="nucleotide sequence ID" value="NZ_JABBFV010000028.1"/>
</dbReference>
<feature type="transmembrane region" description="Helical" evidence="14">
    <location>
        <begin position="316"/>
        <end position="338"/>
    </location>
</feature>
<name>A0A7X9ZU46_9SPHN</name>
<dbReference type="InterPro" id="IPR024194">
    <property type="entry name" value="Ac/AlaTfrase_AlgI/DltB"/>
</dbReference>
<evidence type="ECO:0000256" key="9">
    <source>
        <dbReference type="ARBA" id="ARBA00022989"/>
    </source>
</evidence>
<evidence type="ECO:0000256" key="14">
    <source>
        <dbReference type="SAM" id="Phobius"/>
    </source>
</evidence>
<comment type="subcellular location">
    <subcellularLocation>
        <location evidence="1">Cell membrane</location>
        <topology evidence="1">Multi-pass membrane protein</topology>
    </subcellularLocation>
</comment>
<protein>
    <recommendedName>
        <fullName evidence="4">Probable alginate O-acetylase AlgI</fullName>
    </recommendedName>
    <alternativeName>
        <fullName evidence="12">Alginate biosynthesis protein AlgI</fullName>
    </alternativeName>
</protein>
<evidence type="ECO:0000256" key="10">
    <source>
        <dbReference type="ARBA" id="ARBA00023136"/>
    </source>
</evidence>
<dbReference type="GO" id="GO:0005886">
    <property type="term" value="C:plasma membrane"/>
    <property type="evidence" value="ECO:0007669"/>
    <property type="project" value="UniProtKB-SubCell"/>
</dbReference>
<keyword evidence="9 14" id="KW-1133">Transmembrane helix</keyword>
<dbReference type="AlphaFoldDB" id="A0A7X9ZU46"/>
<dbReference type="PANTHER" id="PTHR13285:SF23">
    <property type="entry name" value="TEICHOIC ACID D-ALANYLTRANSFERASE"/>
    <property type="match status" value="1"/>
</dbReference>
<dbReference type="Pfam" id="PF03062">
    <property type="entry name" value="MBOAT"/>
    <property type="match status" value="1"/>
</dbReference>
<dbReference type="Proteomes" id="UP000519023">
    <property type="component" value="Unassembled WGS sequence"/>
</dbReference>
<dbReference type="PIRSF" id="PIRSF500217">
    <property type="entry name" value="AlgI"/>
    <property type="match status" value="1"/>
</dbReference>
<feature type="transmembrane region" description="Helical" evidence="14">
    <location>
        <begin position="147"/>
        <end position="168"/>
    </location>
</feature>
<feature type="transmembrane region" description="Helical" evidence="14">
    <location>
        <begin position="483"/>
        <end position="500"/>
    </location>
</feature>
<feature type="transmembrane region" description="Helical" evidence="14">
    <location>
        <begin position="6"/>
        <end position="24"/>
    </location>
</feature>
<evidence type="ECO:0000256" key="7">
    <source>
        <dbReference type="ARBA" id="ARBA00022692"/>
    </source>
</evidence>
<dbReference type="InterPro" id="IPR051085">
    <property type="entry name" value="MB_O-acyltransferase"/>
</dbReference>
<proteinExistence type="inferred from homology"/>
<feature type="transmembrane region" description="Helical" evidence="14">
    <location>
        <begin position="433"/>
        <end position="452"/>
    </location>
</feature>
<comment type="caution">
    <text evidence="15">The sequence shown here is derived from an EMBL/GenBank/DDBJ whole genome shotgun (WGS) entry which is preliminary data.</text>
</comment>
<feature type="transmembrane region" description="Helical" evidence="14">
    <location>
        <begin position="376"/>
        <end position="396"/>
    </location>
</feature>
<evidence type="ECO:0000256" key="4">
    <source>
        <dbReference type="ARBA" id="ARBA00016084"/>
    </source>
</evidence>
<dbReference type="PIRSF" id="PIRSF016636">
    <property type="entry name" value="AlgI_DltB"/>
    <property type="match status" value="1"/>
</dbReference>
<dbReference type="GO" id="GO:0042121">
    <property type="term" value="P:alginic acid biosynthetic process"/>
    <property type="evidence" value="ECO:0007669"/>
    <property type="project" value="UniProtKB-KW"/>
</dbReference>
<keyword evidence="8" id="KW-0016">Alginate biosynthesis</keyword>
<organism evidence="15 16">
    <name type="scientific">Sphingobium psychrophilum</name>
    <dbReference type="NCBI Taxonomy" id="2728834"/>
    <lineage>
        <taxon>Bacteria</taxon>
        <taxon>Pseudomonadati</taxon>
        <taxon>Pseudomonadota</taxon>
        <taxon>Alphaproteobacteria</taxon>
        <taxon>Sphingomonadales</taxon>
        <taxon>Sphingomonadaceae</taxon>
        <taxon>Sphingobium</taxon>
    </lineage>
</organism>
<comment type="pathway">
    <text evidence="2">Glycan biosynthesis; alginate biosynthesis.</text>
</comment>
<keyword evidence="6 13" id="KW-0808">Transferase</keyword>
<keyword evidence="7 14" id="KW-0812">Transmembrane</keyword>
<dbReference type="GO" id="GO:0016746">
    <property type="term" value="F:acyltransferase activity"/>
    <property type="evidence" value="ECO:0007669"/>
    <property type="project" value="UniProtKB-KW"/>
</dbReference>
<keyword evidence="10 13" id="KW-0472">Membrane</keyword>
<evidence type="ECO:0000256" key="1">
    <source>
        <dbReference type="ARBA" id="ARBA00004651"/>
    </source>
</evidence>
<evidence type="ECO:0000256" key="11">
    <source>
        <dbReference type="ARBA" id="ARBA00023315"/>
    </source>
</evidence>
<sequence length="512" mass="56144">MAFNSYGFVLVFLPVTVLAYWIWARLCPGRGRLILLIAASLFFYAFAARGALVLLLASITLNFLGSRLILASSGKARHAWLSAGVSANILLLLYFKYSGFLLANMGLVSMSSPLRDIILPLGISFFTFQQIAFLVDTARARIGPAHPLTYGASILFFPTILAGPITYYREFAPQAEADPDRGLIGTHVGVGAILLALGLFKKVVIGDSLALWVDPLFAAAGAGQEMGMLLAWSMAVGYLLQLYFDFSGYSDMALGCARMVGIRLPLNFFSPMRVTSIIDWWRRWHMSLGRFVGDYIFQPLALPLTRWAMRRRLGRWPVHILSVLVPTFIAMFIVGAWHGGNWTFMVFGLLHAFFMVVAEGWRFLRRKSRRKTVSRGAKIAGNLATLSAVLITMIPFRAPDMATTMHLWEAMIGLGNAGAPVVWGALPGLGATGYGLMMLLAAAIVFLLPNSAQFLGKFDPALAWAAWRGQARPCLNLSFAPRLAWTIPLGVLFFLGLAFISRGSGGFVYAGY</sequence>
<evidence type="ECO:0000256" key="6">
    <source>
        <dbReference type="ARBA" id="ARBA00022679"/>
    </source>
</evidence>
<keyword evidence="5 13" id="KW-1003">Cell membrane</keyword>
<comment type="similarity">
    <text evidence="3 13">Belongs to the membrane-bound acyltransferase family.</text>
</comment>